<keyword evidence="4" id="KW-1185">Reference proteome</keyword>
<evidence type="ECO:0000313" key="4">
    <source>
        <dbReference type="Proteomes" id="UP001476583"/>
    </source>
</evidence>
<sequence length="326" mass="34497">MPHNVQTKTLAALCLSSTLLVTTQASAGLLDFLFPKKDDYTQTRYPIVLSHGLFGFGQIAGIDYWFGIPGELRNGGAEVLISESSAVNSNEVRGEQLIAQLEQWAAAKGYKKFNLIGHSQGGGDVRYVLGTRPDLVASVTTVGGSHKGSGVADAIDLVPDNPAIREPIAAVVNVVGQTINLLSGNIPLPPQDSLGSLGSLTTVGAADFNRRFPAGIPTSDCGEGAYQVNGIRLYSWIGSHTLTNLLDSGNDLGMAAGAVVNRLMGKGDSDGLAPVCGSHFGQVIRDNYIMNHVDEINQLFGNVSPLETNPKTLFRQHANRLKLAGF</sequence>
<protein>
    <submittedName>
        <fullName evidence="3">Triacylglycerol lipase</fullName>
    </submittedName>
</protein>
<dbReference type="Gene3D" id="3.40.50.1820">
    <property type="entry name" value="alpha/beta hydrolase"/>
    <property type="match status" value="1"/>
</dbReference>
<evidence type="ECO:0000313" key="3">
    <source>
        <dbReference type="EMBL" id="WXL28001.1"/>
    </source>
</evidence>
<feature type="domain" description="AB hydrolase-1" evidence="2">
    <location>
        <begin position="45"/>
        <end position="274"/>
    </location>
</feature>
<dbReference type="InterPro" id="IPR000073">
    <property type="entry name" value="AB_hydrolase_1"/>
</dbReference>
<reference evidence="3 4" key="1">
    <citation type="submission" date="2024-03" db="EMBL/GenBank/DDBJ databases">
        <title>Complete genome of BD2.</title>
        <authorList>
            <person name="Cao G."/>
        </authorList>
    </citation>
    <scope>NUCLEOTIDE SEQUENCE [LARGE SCALE GENOMIC DNA]</scope>
    <source>
        <strain evidence="3 4">BD2</strain>
    </source>
</reference>
<dbReference type="InterPro" id="IPR029058">
    <property type="entry name" value="AB_hydrolase_fold"/>
</dbReference>
<gene>
    <name evidence="3" type="ORF">WG219_12365</name>
</gene>
<dbReference type="SUPFAM" id="SSF53474">
    <property type="entry name" value="alpha/beta-Hydrolases"/>
    <property type="match status" value="1"/>
</dbReference>
<accession>A0ABZ2RPG7</accession>
<feature type="signal peptide" evidence="1">
    <location>
        <begin position="1"/>
        <end position="27"/>
    </location>
</feature>
<evidence type="ECO:0000256" key="1">
    <source>
        <dbReference type="SAM" id="SignalP"/>
    </source>
</evidence>
<keyword evidence="1" id="KW-0732">Signal</keyword>
<dbReference type="Pfam" id="PF00561">
    <property type="entry name" value="Abhydrolase_1"/>
    <property type="match status" value="1"/>
</dbReference>
<evidence type="ECO:0000259" key="2">
    <source>
        <dbReference type="Pfam" id="PF00561"/>
    </source>
</evidence>
<name>A0ABZ2RPG7_ECTME</name>
<dbReference type="EMBL" id="CP148074">
    <property type="protein sequence ID" value="WXL28001.1"/>
    <property type="molecule type" value="Genomic_DNA"/>
</dbReference>
<feature type="chain" id="PRO_5046842836" evidence="1">
    <location>
        <begin position="28"/>
        <end position="326"/>
    </location>
</feature>
<dbReference type="Proteomes" id="UP001476583">
    <property type="component" value="Chromosome"/>
</dbReference>
<organism evidence="3 4">
    <name type="scientific">Ectopseudomonas mendocina</name>
    <name type="common">Pseudomonas mendocina</name>
    <dbReference type="NCBI Taxonomy" id="300"/>
    <lineage>
        <taxon>Bacteria</taxon>
        <taxon>Pseudomonadati</taxon>
        <taxon>Pseudomonadota</taxon>
        <taxon>Gammaproteobacteria</taxon>
        <taxon>Pseudomonadales</taxon>
        <taxon>Pseudomonadaceae</taxon>
        <taxon>Ectopseudomonas</taxon>
    </lineage>
</organism>
<proteinExistence type="predicted"/>